<organism evidence="11 12">
    <name type="scientific">Limimaricola litoreus</name>
    <dbReference type="NCBI Taxonomy" id="2955316"/>
    <lineage>
        <taxon>Bacteria</taxon>
        <taxon>Pseudomonadati</taxon>
        <taxon>Pseudomonadota</taxon>
        <taxon>Alphaproteobacteria</taxon>
        <taxon>Rhodobacterales</taxon>
        <taxon>Paracoccaceae</taxon>
        <taxon>Limimaricola</taxon>
    </lineage>
</organism>
<dbReference type="NCBIfam" id="NF001843">
    <property type="entry name" value="PRK00567.1-4"/>
    <property type="match status" value="1"/>
</dbReference>
<comment type="subunit">
    <text evidence="10">Homopentamer.</text>
</comment>
<evidence type="ECO:0000256" key="2">
    <source>
        <dbReference type="ARBA" id="ARBA00007254"/>
    </source>
</evidence>
<dbReference type="SUPFAM" id="SSF81330">
    <property type="entry name" value="Gated mechanosensitive channel"/>
    <property type="match status" value="1"/>
</dbReference>
<comment type="subcellular location">
    <subcellularLocation>
        <location evidence="10">Cell inner membrane</location>
        <topology evidence="10">Multi-pass membrane protein</topology>
    </subcellularLocation>
    <subcellularLocation>
        <location evidence="1">Cell membrane</location>
        <topology evidence="1">Multi-pass membrane protein</topology>
    </subcellularLocation>
</comment>
<keyword evidence="7 10" id="KW-0406">Ion transport</keyword>
<feature type="transmembrane region" description="Helical" evidence="10">
    <location>
        <begin position="79"/>
        <end position="103"/>
    </location>
</feature>
<keyword evidence="3 10" id="KW-0813">Transport</keyword>
<reference evidence="11" key="1">
    <citation type="submission" date="2022-06" db="EMBL/GenBank/DDBJ databases">
        <title>Limimaricola sediminis sp. nov., isolated from an intertidal sediment.</title>
        <authorList>
            <person name="Shao X."/>
        </authorList>
    </citation>
    <scope>NUCLEOTIDE SEQUENCE</scope>
    <source>
        <strain evidence="11">ASW11-118</strain>
    </source>
</reference>
<comment type="caution">
    <text evidence="11">The sequence shown here is derived from an EMBL/GenBank/DDBJ whole genome shotgun (WGS) entry which is preliminary data.</text>
</comment>
<dbReference type="EMBL" id="JAMYXC010000205">
    <property type="protein sequence ID" value="MCP1169464.1"/>
    <property type="molecule type" value="Genomic_DNA"/>
</dbReference>
<dbReference type="RefSeq" id="WP_253333094.1">
    <property type="nucleotide sequence ID" value="NZ_JAMYXC010000205.1"/>
</dbReference>
<dbReference type="PRINTS" id="PR01264">
    <property type="entry name" value="MECHCHANNEL"/>
</dbReference>
<keyword evidence="12" id="KW-1185">Reference proteome</keyword>
<dbReference type="NCBIfam" id="NF010557">
    <property type="entry name" value="PRK13952.1"/>
    <property type="match status" value="1"/>
</dbReference>
<evidence type="ECO:0000256" key="10">
    <source>
        <dbReference type="HAMAP-Rule" id="MF_00115"/>
    </source>
</evidence>
<dbReference type="PANTHER" id="PTHR30266:SF2">
    <property type="entry name" value="LARGE-CONDUCTANCE MECHANOSENSITIVE CHANNEL"/>
    <property type="match status" value="1"/>
</dbReference>
<feature type="transmembrane region" description="Helical" evidence="10">
    <location>
        <begin position="12"/>
        <end position="31"/>
    </location>
</feature>
<comment type="function">
    <text evidence="10">Channel that opens in response to stretch forces in the membrane lipid bilayer. May participate in the regulation of osmotic pressure changes within the cell.</text>
</comment>
<evidence type="ECO:0000256" key="5">
    <source>
        <dbReference type="ARBA" id="ARBA00022692"/>
    </source>
</evidence>
<dbReference type="Proteomes" id="UP001139477">
    <property type="component" value="Unassembled WGS sequence"/>
</dbReference>
<name>A0A9X2FSQ8_9RHOB</name>
<evidence type="ECO:0000313" key="12">
    <source>
        <dbReference type="Proteomes" id="UP001139477"/>
    </source>
</evidence>
<dbReference type="PROSITE" id="PS01327">
    <property type="entry name" value="MSCL"/>
    <property type="match status" value="1"/>
</dbReference>
<keyword evidence="8 10" id="KW-0472">Membrane</keyword>
<evidence type="ECO:0000256" key="9">
    <source>
        <dbReference type="ARBA" id="ARBA00023303"/>
    </source>
</evidence>
<dbReference type="InterPro" id="IPR001185">
    <property type="entry name" value="MS_channel"/>
</dbReference>
<gene>
    <name evidence="10 11" type="primary">mscL</name>
    <name evidence="11" type="ORF">NHG85_13185</name>
</gene>
<dbReference type="GO" id="GO:0008381">
    <property type="term" value="F:mechanosensitive monoatomic ion channel activity"/>
    <property type="evidence" value="ECO:0007669"/>
    <property type="project" value="UniProtKB-UniRule"/>
</dbReference>
<dbReference type="HAMAP" id="MF_00115">
    <property type="entry name" value="MscL"/>
    <property type="match status" value="1"/>
</dbReference>
<evidence type="ECO:0000256" key="7">
    <source>
        <dbReference type="ARBA" id="ARBA00023065"/>
    </source>
</evidence>
<keyword evidence="10" id="KW-0997">Cell inner membrane</keyword>
<keyword evidence="4 10" id="KW-1003">Cell membrane</keyword>
<evidence type="ECO:0000256" key="1">
    <source>
        <dbReference type="ARBA" id="ARBA00004651"/>
    </source>
</evidence>
<dbReference type="InterPro" id="IPR036019">
    <property type="entry name" value="MscL_channel"/>
</dbReference>
<dbReference type="NCBIfam" id="TIGR00220">
    <property type="entry name" value="mscL"/>
    <property type="match status" value="1"/>
</dbReference>
<dbReference type="InterPro" id="IPR037673">
    <property type="entry name" value="MSC/AndL"/>
</dbReference>
<dbReference type="PANTHER" id="PTHR30266">
    <property type="entry name" value="MECHANOSENSITIVE CHANNEL MSCL"/>
    <property type="match status" value="1"/>
</dbReference>
<evidence type="ECO:0000256" key="3">
    <source>
        <dbReference type="ARBA" id="ARBA00022448"/>
    </source>
</evidence>
<protein>
    <recommendedName>
        <fullName evidence="10">Large-conductance mechanosensitive channel</fullName>
    </recommendedName>
</protein>
<evidence type="ECO:0000313" key="11">
    <source>
        <dbReference type="EMBL" id="MCP1169464.1"/>
    </source>
</evidence>
<dbReference type="Pfam" id="PF01741">
    <property type="entry name" value="MscL"/>
    <property type="match status" value="1"/>
</dbReference>
<evidence type="ECO:0000256" key="4">
    <source>
        <dbReference type="ARBA" id="ARBA00022475"/>
    </source>
</evidence>
<proteinExistence type="inferred from homology"/>
<keyword evidence="5 10" id="KW-0812">Transmembrane</keyword>
<keyword evidence="9 10" id="KW-0407">Ion channel</keyword>
<accession>A0A9X2FSQ8</accession>
<evidence type="ECO:0000256" key="6">
    <source>
        <dbReference type="ARBA" id="ARBA00022989"/>
    </source>
</evidence>
<evidence type="ECO:0000256" key="8">
    <source>
        <dbReference type="ARBA" id="ARBA00023136"/>
    </source>
</evidence>
<feature type="transmembrane region" description="Helical" evidence="10">
    <location>
        <begin position="38"/>
        <end position="59"/>
    </location>
</feature>
<keyword evidence="6 10" id="KW-1133">Transmembrane helix</keyword>
<sequence length="145" mass="15299">MINEFRTFIAKGNVMDLAVGIIIGAAFTAIVQSLVHDLINPVIGLILGGIDFTSMFIVLSGDVPPGSSLEAARESGAAIFAYGAFLTACINFLVIAWVVFLLVKAVNRIKDAAVDEGEPVPAAPKGPTQEELLSDIRDLLKSRGT</sequence>
<dbReference type="InterPro" id="IPR019823">
    <property type="entry name" value="Mechanosensitive_channel_CS"/>
</dbReference>
<dbReference type="AlphaFoldDB" id="A0A9X2FSQ8"/>
<comment type="similarity">
    <text evidence="2 10">Belongs to the MscL family.</text>
</comment>
<dbReference type="GO" id="GO:0005886">
    <property type="term" value="C:plasma membrane"/>
    <property type="evidence" value="ECO:0007669"/>
    <property type="project" value="UniProtKB-SubCell"/>
</dbReference>
<dbReference type="Gene3D" id="1.10.1200.120">
    <property type="entry name" value="Large-conductance mechanosensitive channel, MscL, domain 1"/>
    <property type="match status" value="1"/>
</dbReference>